<reference evidence="3 4" key="1">
    <citation type="submission" date="2018-08" db="EMBL/GenBank/DDBJ databases">
        <title>Altererythrobacter sp.Ery1 and Ery12, the genome sequencing of novel strains in genus Alterythrobacter.</title>
        <authorList>
            <person name="Cheng H."/>
            <person name="Wu Y.-H."/>
            <person name="Fang C."/>
            <person name="Xu X.-W."/>
        </authorList>
    </citation>
    <scope>NUCLEOTIDE SEQUENCE [LARGE SCALE GENOMIC DNA]</scope>
    <source>
        <strain evidence="3 4">Ery1</strain>
    </source>
</reference>
<sequence>MKPISKALVGTVAAGAMAMTSAAPAMARDYYDRDDGIDVGDVIAGAVIIGGIAAIAGAFDGDDDRYRDRYRRGYNYGPRGAIERCVAAVENNARRYGYRYADVTEIRDVDGRRGDLRVKGRMTVDGRYDRYSRYGYDRYDRYDRRRGYDTGKFTCRIDRGRVYDIDYDGIRGLR</sequence>
<keyword evidence="2" id="KW-0732">Signal</keyword>
<evidence type="ECO:0000313" key="3">
    <source>
        <dbReference type="EMBL" id="RIV81224.1"/>
    </source>
</evidence>
<dbReference type="EMBL" id="QXFK01000005">
    <property type="protein sequence ID" value="RIV81224.1"/>
    <property type="molecule type" value="Genomic_DNA"/>
</dbReference>
<keyword evidence="1" id="KW-0472">Membrane</keyword>
<dbReference type="AlphaFoldDB" id="A0A418NM58"/>
<dbReference type="Proteomes" id="UP000285092">
    <property type="component" value="Unassembled WGS sequence"/>
</dbReference>
<evidence type="ECO:0000313" key="4">
    <source>
        <dbReference type="Proteomes" id="UP000285092"/>
    </source>
</evidence>
<keyword evidence="4" id="KW-1185">Reference proteome</keyword>
<proteinExistence type="predicted"/>
<comment type="caution">
    <text evidence="3">The sequence shown here is derived from an EMBL/GenBank/DDBJ whole genome shotgun (WGS) entry which is preliminary data.</text>
</comment>
<organism evidence="3 4">
    <name type="scientific">Pelagerythrobacter aerophilus</name>
    <dbReference type="NCBI Taxonomy" id="2306995"/>
    <lineage>
        <taxon>Bacteria</taxon>
        <taxon>Pseudomonadati</taxon>
        <taxon>Pseudomonadota</taxon>
        <taxon>Alphaproteobacteria</taxon>
        <taxon>Sphingomonadales</taxon>
        <taxon>Erythrobacteraceae</taxon>
        <taxon>Pelagerythrobacter</taxon>
    </lineage>
</organism>
<evidence type="ECO:0000256" key="1">
    <source>
        <dbReference type="SAM" id="Phobius"/>
    </source>
</evidence>
<feature type="chain" id="PRO_5019328621" evidence="2">
    <location>
        <begin position="28"/>
        <end position="174"/>
    </location>
</feature>
<protein>
    <submittedName>
        <fullName evidence="3">Uncharacterized protein</fullName>
    </submittedName>
</protein>
<accession>A0A418NM58</accession>
<dbReference type="RefSeq" id="WP_119511527.1">
    <property type="nucleotide sequence ID" value="NZ_QXFK01000005.1"/>
</dbReference>
<keyword evidence="1" id="KW-0812">Transmembrane</keyword>
<feature type="signal peptide" evidence="2">
    <location>
        <begin position="1"/>
        <end position="27"/>
    </location>
</feature>
<keyword evidence="1" id="KW-1133">Transmembrane helix</keyword>
<evidence type="ECO:0000256" key="2">
    <source>
        <dbReference type="SAM" id="SignalP"/>
    </source>
</evidence>
<name>A0A418NM58_9SPHN</name>
<gene>
    <name evidence="3" type="ORF">D2V04_01010</name>
</gene>
<feature type="transmembrane region" description="Helical" evidence="1">
    <location>
        <begin position="43"/>
        <end position="61"/>
    </location>
</feature>